<dbReference type="EMBL" id="CP165727">
    <property type="protein sequence ID" value="XDV63107.1"/>
    <property type="molecule type" value="Genomic_DNA"/>
</dbReference>
<organism evidence="2">
    <name type="scientific">Streptomyces sp. R33</name>
    <dbReference type="NCBI Taxonomy" id="3238629"/>
    <lineage>
        <taxon>Bacteria</taxon>
        <taxon>Bacillati</taxon>
        <taxon>Actinomycetota</taxon>
        <taxon>Actinomycetes</taxon>
        <taxon>Kitasatosporales</taxon>
        <taxon>Streptomycetaceae</taxon>
        <taxon>Streptomyces</taxon>
    </lineage>
</organism>
<keyword evidence="1" id="KW-0812">Transmembrane</keyword>
<feature type="transmembrane region" description="Helical" evidence="1">
    <location>
        <begin position="74"/>
        <end position="97"/>
    </location>
</feature>
<sequence>MPPHLEGVGSENWQRLLENERVRRAALDAARRHVEAELARPRERNLSNLCVTAVAAVVFGVIAVALFATGFGQWSILPLALLVPAFLLALRYALLVLRAGTQGQP</sequence>
<gene>
    <name evidence="2" type="ORF">AB5J51_09275</name>
</gene>
<reference evidence="2" key="1">
    <citation type="submission" date="2024-08" db="EMBL/GenBank/DDBJ databases">
        <authorList>
            <person name="Yu S.T."/>
        </authorList>
    </citation>
    <scope>NUCLEOTIDE SEQUENCE</scope>
    <source>
        <strain evidence="2">R33</strain>
    </source>
</reference>
<keyword evidence="1" id="KW-1133">Transmembrane helix</keyword>
<accession>A0AB39XZC1</accession>
<proteinExistence type="predicted"/>
<keyword evidence="1" id="KW-0472">Membrane</keyword>
<dbReference type="AlphaFoldDB" id="A0AB39XZC1"/>
<name>A0AB39XZC1_9ACTN</name>
<feature type="transmembrane region" description="Helical" evidence="1">
    <location>
        <begin position="46"/>
        <end position="68"/>
    </location>
</feature>
<dbReference type="RefSeq" id="WP_369777409.1">
    <property type="nucleotide sequence ID" value="NZ_CP165727.1"/>
</dbReference>
<evidence type="ECO:0000313" key="2">
    <source>
        <dbReference type="EMBL" id="XDV63107.1"/>
    </source>
</evidence>
<evidence type="ECO:0008006" key="3">
    <source>
        <dbReference type="Google" id="ProtNLM"/>
    </source>
</evidence>
<evidence type="ECO:0000256" key="1">
    <source>
        <dbReference type="SAM" id="Phobius"/>
    </source>
</evidence>
<protein>
    <recommendedName>
        <fullName evidence="3">DUF2335 domain-containing protein</fullName>
    </recommendedName>
</protein>